<protein>
    <submittedName>
        <fullName evidence="4">Tetratricopeptide repeat protein</fullName>
    </submittedName>
</protein>
<evidence type="ECO:0000256" key="3">
    <source>
        <dbReference type="PROSITE-ProRule" id="PRU00339"/>
    </source>
</evidence>
<proteinExistence type="predicted"/>
<dbReference type="Pfam" id="PF13432">
    <property type="entry name" value="TPR_16"/>
    <property type="match status" value="4"/>
</dbReference>
<keyword evidence="1" id="KW-0677">Repeat</keyword>
<dbReference type="SMART" id="SM00028">
    <property type="entry name" value="TPR"/>
    <property type="match status" value="6"/>
</dbReference>
<dbReference type="PANTHER" id="PTHR44943">
    <property type="entry name" value="CELLULOSE SYNTHASE OPERON PROTEIN C"/>
    <property type="match status" value="1"/>
</dbReference>
<dbReference type="InterPro" id="IPR011990">
    <property type="entry name" value="TPR-like_helical_dom_sf"/>
</dbReference>
<dbReference type="Gene3D" id="3.40.50.2000">
    <property type="entry name" value="Glycogen Phosphorylase B"/>
    <property type="match status" value="1"/>
</dbReference>
<dbReference type="RefSeq" id="WP_149891579.1">
    <property type="nucleotide sequence ID" value="NZ_JBHUFA010000001.1"/>
</dbReference>
<dbReference type="Gene3D" id="1.25.40.10">
    <property type="entry name" value="Tetratricopeptide repeat domain"/>
    <property type="match status" value="1"/>
</dbReference>
<dbReference type="SUPFAM" id="SSF53756">
    <property type="entry name" value="UDP-Glycosyltransferase/glycogen phosphorylase"/>
    <property type="match status" value="1"/>
</dbReference>
<feature type="repeat" description="TPR" evidence="3">
    <location>
        <begin position="255"/>
        <end position="288"/>
    </location>
</feature>
<dbReference type="InterPro" id="IPR051685">
    <property type="entry name" value="Ycf3/AcsC/BcsC/TPR_MFPF"/>
</dbReference>
<dbReference type="PANTHER" id="PTHR44943:SF8">
    <property type="entry name" value="TPR REPEAT-CONTAINING PROTEIN MJ0263"/>
    <property type="match status" value="1"/>
</dbReference>
<dbReference type="EMBL" id="JBHUFA010000001">
    <property type="protein sequence ID" value="MFD1694586.1"/>
    <property type="molecule type" value="Genomic_DNA"/>
</dbReference>
<dbReference type="PROSITE" id="PS50293">
    <property type="entry name" value="TPR_REGION"/>
    <property type="match status" value="1"/>
</dbReference>
<feature type="repeat" description="TPR" evidence="3">
    <location>
        <begin position="221"/>
        <end position="254"/>
    </location>
</feature>
<feature type="repeat" description="TPR" evidence="3">
    <location>
        <begin position="153"/>
        <end position="186"/>
    </location>
</feature>
<evidence type="ECO:0000256" key="2">
    <source>
        <dbReference type="ARBA" id="ARBA00022803"/>
    </source>
</evidence>
<reference evidence="5" key="1">
    <citation type="journal article" date="2019" name="Int. J. Syst. Evol. Microbiol.">
        <title>The Global Catalogue of Microorganisms (GCM) 10K type strain sequencing project: providing services to taxonomists for standard genome sequencing and annotation.</title>
        <authorList>
            <consortium name="The Broad Institute Genomics Platform"/>
            <consortium name="The Broad Institute Genome Sequencing Center for Infectious Disease"/>
            <person name="Wu L."/>
            <person name="Ma J."/>
        </authorList>
    </citation>
    <scope>NUCLEOTIDE SEQUENCE [LARGE SCALE GENOMIC DNA]</scope>
    <source>
        <strain evidence="5">JCM 3369</strain>
    </source>
</reference>
<keyword evidence="2 3" id="KW-0802">TPR repeat</keyword>
<evidence type="ECO:0000256" key="1">
    <source>
        <dbReference type="ARBA" id="ARBA00022737"/>
    </source>
</evidence>
<dbReference type="PROSITE" id="PS50005">
    <property type="entry name" value="TPR"/>
    <property type="match status" value="4"/>
</dbReference>
<comment type="caution">
    <text evidence="4">The sequence shown here is derived from an EMBL/GenBank/DDBJ whole genome shotgun (WGS) entry which is preliminary data.</text>
</comment>
<keyword evidence="5" id="KW-1185">Reference proteome</keyword>
<dbReference type="InterPro" id="IPR019734">
    <property type="entry name" value="TPR_rpt"/>
</dbReference>
<accession>A0ABW4JSR9</accession>
<dbReference type="Proteomes" id="UP001597327">
    <property type="component" value="Unassembled WGS sequence"/>
</dbReference>
<feature type="repeat" description="TPR" evidence="3">
    <location>
        <begin position="49"/>
        <end position="82"/>
    </location>
</feature>
<gene>
    <name evidence="4" type="ORF">ACFSC7_03600</name>
</gene>
<name>A0ABW4JSR9_9HYPH</name>
<sequence length="634" mass="70940">MAAKQALRAPAQPTLVQRLQKALALQKAGEVEQAKRIYQAVLKKTPQSADANHLLGVCYRQLGDPDKALDYIQRAIAIAPDRAPFYANLARTLSDMPHMDPQSVMAAADKALSLDPLLVEALNLKGIALSHMERKTEAEQIFRQLIAAHPGFVDAYRNYGVLLRDNKDHDKAVVFFDKAAQLDPGNPENFVQRSRSRLEIEDYDRARVELQDALRRFPTNADLLHEVARLMFKTGETAQGLPFARKAAELDPNNLHKHVTLGVTLHGVGEFEEAIEAFLTAIRLSPTPLPTAEWNLSLAYLAAGRLKEGYALHHRRFDDKASACLRRIFKTPAWQGEDISGKRLLVWTDQGMGDAIRNVSMLREVQAVAGEIILEPPLKMKEILRRNFPDIPIRTQSFNRLTLETDDEDFDVQVSLSDLAVFFRKSIEDFARAPQPTLQPDMTRAASYITRFSERERLPVVGLAWRSGELAAARARWYMSILETAPILRTEGAIFVNLQYSAIEREIRFVREGLGIDFHAFDDIDLRDDIEGAAALTACCDLVISSNTSVADLAGALGTPCWRFGPPNGITLLGQQNPPWHPSVTYYRIPADKPSEWIAGPLSEDLRAWVDRFAPEDRPERLRQIAEMGAGISS</sequence>
<evidence type="ECO:0000313" key="4">
    <source>
        <dbReference type="EMBL" id="MFD1694586.1"/>
    </source>
</evidence>
<evidence type="ECO:0000313" key="5">
    <source>
        <dbReference type="Proteomes" id="UP001597327"/>
    </source>
</evidence>
<dbReference type="SUPFAM" id="SSF48452">
    <property type="entry name" value="TPR-like"/>
    <property type="match status" value="2"/>
</dbReference>
<organism evidence="4 5">
    <name type="scientific">Roseibium aestuarii</name>
    <dbReference type="NCBI Taxonomy" id="2600299"/>
    <lineage>
        <taxon>Bacteria</taxon>
        <taxon>Pseudomonadati</taxon>
        <taxon>Pseudomonadota</taxon>
        <taxon>Alphaproteobacteria</taxon>
        <taxon>Hyphomicrobiales</taxon>
        <taxon>Stappiaceae</taxon>
        <taxon>Roseibium</taxon>
    </lineage>
</organism>